<feature type="transmembrane region" description="Helical" evidence="1">
    <location>
        <begin position="92"/>
        <end position="114"/>
    </location>
</feature>
<keyword evidence="1" id="KW-1133">Transmembrane helix</keyword>
<keyword evidence="1" id="KW-0472">Membrane</keyword>
<sequence>MLEDNRCITARPGVRVKPRSVSSAMAGGTTNGPAVKSGLEHRACVAPKEESMRARKEPVRSPAVWIGFVVLMALITPWYFPAGSFEPLLWGVPYWAWIILAASLALSCFVAWVVCCQWDMGTDDDPEA</sequence>
<dbReference type="EMBL" id="AYKH01000043">
    <property type="protein sequence ID" value="ROO24313.1"/>
    <property type="molecule type" value="Genomic_DNA"/>
</dbReference>
<reference evidence="2 3" key="1">
    <citation type="submission" date="2013-10" db="EMBL/GenBank/DDBJ databases">
        <title>Salinisphaera orenii MK-B5 Genome Sequencing.</title>
        <authorList>
            <person name="Lai Q."/>
            <person name="Li C."/>
            <person name="Shao Z."/>
        </authorList>
    </citation>
    <scope>NUCLEOTIDE SEQUENCE [LARGE SCALE GENOMIC DNA]</scope>
    <source>
        <strain evidence="2 3">MK-B5</strain>
    </source>
</reference>
<name>A0A423PFJ8_9GAMM</name>
<gene>
    <name evidence="2" type="ORF">SAOR_15910</name>
</gene>
<organism evidence="2 3">
    <name type="scientific">Salinisphaera orenii MK-B5</name>
    <dbReference type="NCBI Taxonomy" id="856730"/>
    <lineage>
        <taxon>Bacteria</taxon>
        <taxon>Pseudomonadati</taxon>
        <taxon>Pseudomonadota</taxon>
        <taxon>Gammaproteobacteria</taxon>
        <taxon>Salinisphaerales</taxon>
        <taxon>Salinisphaeraceae</taxon>
        <taxon>Salinisphaera</taxon>
    </lineage>
</organism>
<evidence type="ECO:0000313" key="2">
    <source>
        <dbReference type="EMBL" id="ROO24313.1"/>
    </source>
</evidence>
<keyword evidence="1" id="KW-0812">Transmembrane</keyword>
<proteinExistence type="predicted"/>
<comment type="caution">
    <text evidence="2">The sequence shown here is derived from an EMBL/GenBank/DDBJ whole genome shotgun (WGS) entry which is preliminary data.</text>
</comment>
<keyword evidence="3" id="KW-1185">Reference proteome</keyword>
<feature type="transmembrane region" description="Helical" evidence="1">
    <location>
        <begin position="62"/>
        <end position="80"/>
    </location>
</feature>
<accession>A0A423PFJ8</accession>
<dbReference type="Proteomes" id="UP000283993">
    <property type="component" value="Unassembled WGS sequence"/>
</dbReference>
<evidence type="ECO:0000313" key="3">
    <source>
        <dbReference type="Proteomes" id="UP000283993"/>
    </source>
</evidence>
<protein>
    <submittedName>
        <fullName evidence="2">Uncharacterized protein</fullName>
    </submittedName>
</protein>
<dbReference type="AlphaFoldDB" id="A0A423PFJ8"/>
<evidence type="ECO:0000256" key="1">
    <source>
        <dbReference type="SAM" id="Phobius"/>
    </source>
</evidence>